<evidence type="ECO:0000313" key="3">
    <source>
        <dbReference type="EMBL" id="QNT68211.1"/>
    </source>
</evidence>
<dbReference type="Proteomes" id="UP000516369">
    <property type="component" value="Chromosome"/>
</dbReference>
<accession>A0A7H1MXM5</accession>
<dbReference type="RefSeq" id="WP_190261654.1">
    <property type="nucleotide sequence ID" value="NZ_CP053923.1"/>
</dbReference>
<keyword evidence="3" id="KW-0675">Receptor</keyword>
<sequence length="234" mass="26058">MADGPASTRDLVFISYSHADEPPWLGHLRIILKPYVRQGKLQEWSDPYIRVGDTWRREITTALARTRIGVCLVSPNFLASDFIDAEELPPLLAAAAAGEVTIVAIPISSVDPSITRFAELQWGRDPQRPLDKLKRPDRNAALVAIVKKIAEAAGTAQETAARPQETLTGGAGGDWLETATRQADAAAREPMTRQPPRLRRCTRCPHRHQHRERHCRHGWRPSPAARWDPSPPGR</sequence>
<feature type="region of interest" description="Disordered" evidence="1">
    <location>
        <begin position="154"/>
        <end position="234"/>
    </location>
</feature>
<dbReference type="GO" id="GO:0007165">
    <property type="term" value="P:signal transduction"/>
    <property type="evidence" value="ECO:0007669"/>
    <property type="project" value="InterPro"/>
</dbReference>
<dbReference type="SUPFAM" id="SSF52200">
    <property type="entry name" value="Toll/Interleukin receptor TIR domain"/>
    <property type="match status" value="1"/>
</dbReference>
<name>A0A7H1MXM5_9PROT</name>
<dbReference type="InterPro" id="IPR035897">
    <property type="entry name" value="Toll_tir_struct_dom_sf"/>
</dbReference>
<dbReference type="EMBL" id="CP053923">
    <property type="protein sequence ID" value="QNT68211.1"/>
    <property type="molecule type" value="Genomic_DNA"/>
</dbReference>
<dbReference type="AlphaFoldDB" id="A0A7H1MXM5"/>
<organism evidence="3 4">
    <name type="scientific">Defluviicoccus vanus</name>
    <dbReference type="NCBI Taxonomy" id="111831"/>
    <lineage>
        <taxon>Bacteria</taxon>
        <taxon>Pseudomonadati</taxon>
        <taxon>Pseudomonadota</taxon>
        <taxon>Alphaproteobacteria</taxon>
        <taxon>Rhodospirillales</taxon>
        <taxon>Rhodospirillaceae</taxon>
        <taxon>Defluviicoccus</taxon>
    </lineage>
</organism>
<evidence type="ECO:0000256" key="1">
    <source>
        <dbReference type="SAM" id="MobiDB-lite"/>
    </source>
</evidence>
<feature type="domain" description="TIR" evidence="2">
    <location>
        <begin position="8"/>
        <end position="153"/>
    </location>
</feature>
<feature type="compositionally biased region" description="Basic residues" evidence="1">
    <location>
        <begin position="196"/>
        <end position="219"/>
    </location>
</feature>
<dbReference type="InterPro" id="IPR000157">
    <property type="entry name" value="TIR_dom"/>
</dbReference>
<dbReference type="KEGG" id="dvn:HQ394_01045"/>
<dbReference type="Gene3D" id="3.40.50.10140">
    <property type="entry name" value="Toll/interleukin-1 receptor homology (TIR) domain"/>
    <property type="match status" value="1"/>
</dbReference>
<proteinExistence type="predicted"/>
<protein>
    <submittedName>
        <fullName evidence="3">Toll/interleukin-1 receptor domain-containing protein</fullName>
    </submittedName>
</protein>
<keyword evidence="4" id="KW-1185">Reference proteome</keyword>
<dbReference type="PROSITE" id="PS50104">
    <property type="entry name" value="TIR"/>
    <property type="match status" value="1"/>
</dbReference>
<reference evidence="3 4" key="1">
    <citation type="submission" date="2020-05" db="EMBL/GenBank/DDBJ databases">
        <title>Complete closed genome sequence of Defluviicoccus vanus.</title>
        <authorList>
            <person name="Bessarab I."/>
            <person name="Arumugam K."/>
            <person name="Maszenan A.M."/>
            <person name="Seviour R.J."/>
            <person name="Williams R.B."/>
        </authorList>
    </citation>
    <scope>NUCLEOTIDE SEQUENCE [LARGE SCALE GENOMIC DNA]</scope>
    <source>
        <strain evidence="3 4">Ben 114</strain>
    </source>
</reference>
<gene>
    <name evidence="3" type="ORF">HQ394_01045</name>
</gene>
<evidence type="ECO:0000313" key="4">
    <source>
        <dbReference type="Proteomes" id="UP000516369"/>
    </source>
</evidence>
<dbReference type="Pfam" id="PF13676">
    <property type="entry name" value="TIR_2"/>
    <property type="match status" value="1"/>
</dbReference>
<evidence type="ECO:0000259" key="2">
    <source>
        <dbReference type="PROSITE" id="PS50104"/>
    </source>
</evidence>